<name>A0A0W1SW57_9EURY</name>
<dbReference type="Pfam" id="PF00583">
    <property type="entry name" value="Acetyltransf_1"/>
    <property type="match status" value="1"/>
</dbReference>
<dbReference type="SUPFAM" id="SSF55729">
    <property type="entry name" value="Acyl-CoA N-acyltransferases (Nat)"/>
    <property type="match status" value="1"/>
</dbReference>
<protein>
    <submittedName>
        <fullName evidence="2">GCN5 family acetyltransferase</fullName>
    </submittedName>
</protein>
<dbReference type="EMBL" id="LOPV01000032">
    <property type="protein sequence ID" value="KTG30684.1"/>
    <property type="molecule type" value="Genomic_DNA"/>
</dbReference>
<reference evidence="2 3" key="1">
    <citation type="submission" date="2015-12" db="EMBL/GenBank/DDBJ databases">
        <title>Haloferax profundi sp. nov. isolated from the Discovery deep brine-seawater interface in the Red Sea.</title>
        <authorList>
            <person name="Zhang G."/>
            <person name="Stingl U."/>
            <person name="Rashid M."/>
        </authorList>
    </citation>
    <scope>NUCLEOTIDE SEQUENCE [LARGE SCALE GENOMIC DNA]</scope>
    <source>
        <strain evidence="2 3">SB29</strain>
    </source>
</reference>
<keyword evidence="3" id="KW-1185">Reference proteome</keyword>
<dbReference type="CDD" id="cd04301">
    <property type="entry name" value="NAT_SF"/>
    <property type="match status" value="1"/>
</dbReference>
<dbReference type="RefSeq" id="WP_058570787.1">
    <property type="nucleotide sequence ID" value="NZ_LOPV01000032.1"/>
</dbReference>
<dbReference type="AlphaFoldDB" id="A0A0W1SW57"/>
<dbReference type="OrthoDB" id="339006at2157"/>
<dbReference type="GO" id="GO:0016747">
    <property type="term" value="F:acyltransferase activity, transferring groups other than amino-acyl groups"/>
    <property type="evidence" value="ECO:0007669"/>
    <property type="project" value="InterPro"/>
</dbReference>
<feature type="domain" description="N-acetyltransferase" evidence="1">
    <location>
        <begin position="41"/>
        <end position="186"/>
    </location>
</feature>
<evidence type="ECO:0000313" key="3">
    <source>
        <dbReference type="Proteomes" id="UP000053157"/>
    </source>
</evidence>
<dbReference type="InterPro" id="IPR000182">
    <property type="entry name" value="GNAT_dom"/>
</dbReference>
<dbReference type="Proteomes" id="UP000053157">
    <property type="component" value="Unassembled WGS sequence"/>
</dbReference>
<evidence type="ECO:0000259" key="1">
    <source>
        <dbReference type="PROSITE" id="PS51186"/>
    </source>
</evidence>
<keyword evidence="2" id="KW-0808">Transferase</keyword>
<dbReference type="InterPro" id="IPR016181">
    <property type="entry name" value="Acyl_CoA_acyltransferase"/>
</dbReference>
<accession>A0A0W1SW57</accession>
<sequence>MDVTAGEGNEGDTFWDPSNCTGTPYCPPRCPRFVDKFGEGLVIRPYEERDWDALNEMYRDYAREHRSMGLPPVGDVYIADWLTGLVDHGRNFVAVDGDRIVGHITYVPREGPEPELAVFVHQDSHNRGIGTELCRHVIADAAAAGLDALILHVAKENRRAIHVYLGLGFEVVESESTDTKMRLDLDQSVLAKTRTTPDVGERPGVRGVGQ</sequence>
<dbReference type="Gene3D" id="3.40.630.30">
    <property type="match status" value="1"/>
</dbReference>
<evidence type="ECO:0000313" key="2">
    <source>
        <dbReference type="EMBL" id="KTG30684.1"/>
    </source>
</evidence>
<organism evidence="2 3">
    <name type="scientific">Haloferax profundi</name>
    <dbReference type="NCBI Taxonomy" id="1544718"/>
    <lineage>
        <taxon>Archaea</taxon>
        <taxon>Methanobacteriati</taxon>
        <taxon>Methanobacteriota</taxon>
        <taxon>Stenosarchaea group</taxon>
        <taxon>Halobacteria</taxon>
        <taxon>Halobacteriales</taxon>
        <taxon>Haloferacaceae</taxon>
        <taxon>Haloferax</taxon>
    </lineage>
</organism>
<dbReference type="PROSITE" id="PS51186">
    <property type="entry name" value="GNAT"/>
    <property type="match status" value="1"/>
</dbReference>
<dbReference type="PANTHER" id="PTHR43072">
    <property type="entry name" value="N-ACETYLTRANSFERASE"/>
    <property type="match status" value="1"/>
</dbReference>
<proteinExistence type="predicted"/>
<comment type="caution">
    <text evidence="2">The sequence shown here is derived from an EMBL/GenBank/DDBJ whole genome shotgun (WGS) entry which is preliminary data.</text>
</comment>
<gene>
    <name evidence="2" type="ORF">AUR66_06700</name>
</gene>